<evidence type="ECO:0000256" key="8">
    <source>
        <dbReference type="RuleBase" id="RU363032"/>
    </source>
</evidence>
<dbReference type="GO" id="GO:0055085">
    <property type="term" value="P:transmembrane transport"/>
    <property type="evidence" value="ECO:0007669"/>
    <property type="project" value="InterPro"/>
</dbReference>
<evidence type="ECO:0000256" key="3">
    <source>
        <dbReference type="ARBA" id="ARBA00022475"/>
    </source>
</evidence>
<dbReference type="AlphaFoldDB" id="A0A0T5PBW4"/>
<evidence type="ECO:0000256" key="6">
    <source>
        <dbReference type="ARBA" id="ARBA00022989"/>
    </source>
</evidence>
<dbReference type="EMBL" id="LAXI01000003">
    <property type="protein sequence ID" value="KRS18656.1"/>
    <property type="molecule type" value="Genomic_DNA"/>
</dbReference>
<gene>
    <name evidence="10" type="ORF">XM52_07770</name>
</gene>
<feature type="domain" description="ABC transmembrane type-1" evidence="9">
    <location>
        <begin position="62"/>
        <end position="249"/>
    </location>
</feature>
<evidence type="ECO:0000259" key="9">
    <source>
        <dbReference type="PROSITE" id="PS50928"/>
    </source>
</evidence>
<feature type="transmembrane region" description="Helical" evidence="8">
    <location>
        <begin position="107"/>
        <end position="127"/>
    </location>
</feature>
<evidence type="ECO:0000256" key="2">
    <source>
        <dbReference type="ARBA" id="ARBA00022448"/>
    </source>
</evidence>
<dbReference type="PANTHER" id="PTHR43357:SF4">
    <property type="entry name" value="INNER MEMBRANE ABC TRANSPORTER PERMEASE PROTEIN YDCV"/>
    <property type="match status" value="1"/>
</dbReference>
<dbReference type="Gene3D" id="1.10.3720.10">
    <property type="entry name" value="MetI-like"/>
    <property type="match status" value="1"/>
</dbReference>
<keyword evidence="11" id="KW-1185">Reference proteome</keyword>
<evidence type="ECO:0000256" key="4">
    <source>
        <dbReference type="ARBA" id="ARBA00022519"/>
    </source>
</evidence>
<evidence type="ECO:0000256" key="1">
    <source>
        <dbReference type="ARBA" id="ARBA00004429"/>
    </source>
</evidence>
<organism evidence="10 11">
    <name type="scientific">Roseovarius indicus</name>
    <dbReference type="NCBI Taxonomy" id="540747"/>
    <lineage>
        <taxon>Bacteria</taxon>
        <taxon>Pseudomonadati</taxon>
        <taxon>Pseudomonadota</taxon>
        <taxon>Alphaproteobacteria</taxon>
        <taxon>Rhodobacterales</taxon>
        <taxon>Roseobacteraceae</taxon>
        <taxon>Roseovarius</taxon>
    </lineage>
</organism>
<feature type="transmembrane region" description="Helical" evidence="8">
    <location>
        <begin position="230"/>
        <end position="252"/>
    </location>
</feature>
<keyword evidence="3" id="KW-1003">Cell membrane</keyword>
<evidence type="ECO:0000313" key="10">
    <source>
        <dbReference type="EMBL" id="KRS18656.1"/>
    </source>
</evidence>
<keyword evidence="6 8" id="KW-1133">Transmembrane helix</keyword>
<protein>
    <recommendedName>
        <fullName evidence="9">ABC transmembrane type-1 domain-containing protein</fullName>
    </recommendedName>
</protein>
<dbReference type="GO" id="GO:0005886">
    <property type="term" value="C:plasma membrane"/>
    <property type="evidence" value="ECO:0007669"/>
    <property type="project" value="UniProtKB-SubCell"/>
</dbReference>
<feature type="transmembrane region" description="Helical" evidence="8">
    <location>
        <begin position="174"/>
        <end position="199"/>
    </location>
</feature>
<evidence type="ECO:0000256" key="7">
    <source>
        <dbReference type="ARBA" id="ARBA00023136"/>
    </source>
</evidence>
<feature type="transmembrane region" description="Helical" evidence="8">
    <location>
        <begin position="133"/>
        <end position="153"/>
    </location>
</feature>
<name>A0A0T5PBW4_9RHOB</name>
<dbReference type="PATRIC" id="fig|540747.5.peg.3927"/>
<dbReference type="SUPFAM" id="SSF161098">
    <property type="entry name" value="MetI-like"/>
    <property type="match status" value="1"/>
</dbReference>
<proteinExistence type="inferred from homology"/>
<comment type="caution">
    <text evidence="10">The sequence shown here is derived from an EMBL/GenBank/DDBJ whole genome shotgun (WGS) entry which is preliminary data.</text>
</comment>
<dbReference type="InterPro" id="IPR000515">
    <property type="entry name" value="MetI-like"/>
</dbReference>
<dbReference type="Pfam" id="PF00528">
    <property type="entry name" value="BPD_transp_1"/>
    <property type="match status" value="1"/>
</dbReference>
<reference evidence="10 11" key="1">
    <citation type="submission" date="2015-04" db="EMBL/GenBank/DDBJ databases">
        <title>The draft genome sequence of Roseovarius indicus B108T.</title>
        <authorList>
            <person name="Li G."/>
            <person name="Lai Q."/>
            <person name="Shao Z."/>
            <person name="Yan P."/>
        </authorList>
    </citation>
    <scope>NUCLEOTIDE SEQUENCE [LARGE SCALE GENOMIC DNA]</scope>
    <source>
        <strain evidence="10 11">B108</strain>
    </source>
</reference>
<accession>A0A0T5PBW4</accession>
<feature type="transmembrane region" description="Helical" evidence="8">
    <location>
        <begin position="66"/>
        <end position="87"/>
    </location>
</feature>
<dbReference type="InterPro" id="IPR035906">
    <property type="entry name" value="MetI-like_sf"/>
</dbReference>
<evidence type="ECO:0000256" key="5">
    <source>
        <dbReference type="ARBA" id="ARBA00022692"/>
    </source>
</evidence>
<comment type="subcellular location">
    <subcellularLocation>
        <location evidence="1">Cell inner membrane</location>
        <topology evidence="1">Multi-pass membrane protein</topology>
    </subcellularLocation>
    <subcellularLocation>
        <location evidence="8">Cell membrane</location>
        <topology evidence="8">Multi-pass membrane protein</topology>
    </subcellularLocation>
</comment>
<keyword evidence="2 8" id="KW-0813">Transport</keyword>
<keyword evidence="5 8" id="KW-0812">Transmembrane</keyword>
<sequence>MTMSTILIRAYTAVMLALLTFPIFLVIPMSFSATRYLQFPPEEYSLRWYQFLWESAAWQEAALRSLGISAAATLIALPIGTLAALGVSRSSGATGRIVTMLSLGPQIVPAVIVALGALLVSAGLGLYGNPLALVLVHACLGIPFVLLVVTPVLREGSEQYMRAARSLGAGFWRAVFTVVLPQIMPALFASAVFVFFISFDELVIALFLMGGTETLPMRIWSDLRNELTPAVAAVSTILILVTLAAIIPAEIYRNKKRRAP</sequence>
<keyword evidence="4" id="KW-0997">Cell inner membrane</keyword>
<dbReference type="PROSITE" id="PS50928">
    <property type="entry name" value="ABC_TM1"/>
    <property type="match status" value="1"/>
</dbReference>
<dbReference type="PANTHER" id="PTHR43357">
    <property type="entry name" value="INNER MEMBRANE ABC TRANSPORTER PERMEASE PROTEIN YDCV"/>
    <property type="match status" value="1"/>
</dbReference>
<keyword evidence="7 8" id="KW-0472">Membrane</keyword>
<dbReference type="STRING" id="540747.SAMN04488031_10460"/>
<dbReference type="CDD" id="cd06261">
    <property type="entry name" value="TM_PBP2"/>
    <property type="match status" value="1"/>
</dbReference>
<dbReference type="OrthoDB" id="9815533at2"/>
<dbReference type="Proteomes" id="UP000051401">
    <property type="component" value="Unassembled WGS sequence"/>
</dbReference>
<evidence type="ECO:0000313" key="11">
    <source>
        <dbReference type="Proteomes" id="UP000051401"/>
    </source>
</evidence>
<comment type="similarity">
    <text evidence="8">Belongs to the binding-protein-dependent transport system permease family.</text>
</comment>